<dbReference type="Pfam" id="PF04085">
    <property type="entry name" value="MreC"/>
    <property type="match status" value="1"/>
</dbReference>
<evidence type="ECO:0000313" key="4">
    <source>
        <dbReference type="Proteomes" id="UP000010116"/>
    </source>
</evidence>
<dbReference type="AlphaFoldDB" id="J5KP24"/>
<dbReference type="GO" id="GO:0005886">
    <property type="term" value="C:plasma membrane"/>
    <property type="evidence" value="ECO:0007669"/>
    <property type="project" value="TreeGrafter"/>
</dbReference>
<dbReference type="Proteomes" id="UP000010116">
    <property type="component" value="Unassembled WGS sequence"/>
</dbReference>
<feature type="domain" description="Rod shape-determining protein MreC beta-barrel core" evidence="2">
    <location>
        <begin position="149"/>
        <end position="252"/>
    </location>
</feature>
<dbReference type="PANTHER" id="PTHR34138:SF1">
    <property type="entry name" value="CELL SHAPE-DETERMINING PROTEIN MREC"/>
    <property type="match status" value="1"/>
</dbReference>
<keyword evidence="1" id="KW-0472">Membrane</keyword>
<dbReference type="InterPro" id="IPR007221">
    <property type="entry name" value="MreC"/>
</dbReference>
<proteinExistence type="predicted"/>
<dbReference type="Gene3D" id="2.40.10.350">
    <property type="entry name" value="Rod shape-determining protein MreC, domain 2"/>
    <property type="match status" value="1"/>
</dbReference>
<organism evidence="3 4">
    <name type="scientific">SAR86 cluster bacterium SAR86B</name>
    <dbReference type="NCBI Taxonomy" id="1123867"/>
    <lineage>
        <taxon>Bacteria</taxon>
        <taxon>Pseudomonadati</taxon>
        <taxon>Pseudomonadota</taxon>
        <taxon>Gammaproteobacteria</taxon>
        <taxon>SAR86 cluster</taxon>
    </lineage>
</organism>
<dbReference type="GO" id="GO:0008360">
    <property type="term" value="P:regulation of cell shape"/>
    <property type="evidence" value="ECO:0007669"/>
    <property type="project" value="InterPro"/>
</dbReference>
<keyword evidence="1" id="KW-1133">Transmembrane helix</keyword>
<evidence type="ECO:0000256" key="1">
    <source>
        <dbReference type="SAM" id="Phobius"/>
    </source>
</evidence>
<name>J5KP24_9GAMM</name>
<protein>
    <recommendedName>
        <fullName evidence="2">Rod shape-determining protein MreC beta-barrel core domain-containing protein</fullName>
    </recommendedName>
</protein>
<dbReference type="HOGENOM" id="CLU_1007928_0_0_6"/>
<dbReference type="InterPro" id="IPR055342">
    <property type="entry name" value="MreC_beta-barrel_core"/>
</dbReference>
<evidence type="ECO:0000259" key="2">
    <source>
        <dbReference type="Pfam" id="PF04085"/>
    </source>
</evidence>
<accession>J5KP24</accession>
<dbReference type="InterPro" id="IPR042175">
    <property type="entry name" value="Cell/Rod_MreC_2"/>
</dbReference>
<keyword evidence="1" id="KW-0812">Transmembrane</keyword>
<dbReference type="EMBL" id="JH611165">
    <property type="protein sequence ID" value="EJP73546.1"/>
    <property type="molecule type" value="Genomic_DNA"/>
</dbReference>
<sequence length="276" mass="31474">MAINTPINSFIFGFYVLLSSLILYFDIAHNKFEKVKNSYNAVVISSNYIIDKNLESISFFYKSFQNNQSLLRENQNLSYQLDQLKVENFLLKNFDMYFNDFYKKDMLETFSSVSNRVYISKIASFDTDNYFCCTNHELILNNFEGIPKDLIANRPVISKSGIVGQAYDVINDSIKVILLSDARHITPLKSGDFFCNAKGVGRPNLLSCSLNTLIHQNKLEIGDLFYTSGMGGVFPVNILIGELVAINKVDDNEYLLEIYLYQSVINENVLGILIDE</sequence>
<feature type="transmembrane region" description="Helical" evidence="1">
    <location>
        <begin position="6"/>
        <end position="27"/>
    </location>
</feature>
<evidence type="ECO:0000313" key="3">
    <source>
        <dbReference type="EMBL" id="EJP73546.1"/>
    </source>
</evidence>
<gene>
    <name evidence="3" type="ORF">NT02SARS_0297</name>
</gene>
<dbReference type="PANTHER" id="PTHR34138">
    <property type="entry name" value="CELL SHAPE-DETERMINING PROTEIN MREC"/>
    <property type="match status" value="1"/>
</dbReference>
<reference evidence="3 4" key="1">
    <citation type="journal article" date="2012" name="ISME J.">
        <title>Genomic insights to SAR86, an abundant and uncultivated marine bacterial lineage.</title>
        <authorList>
            <person name="Dupont C.L."/>
            <person name="Rusch D.B."/>
            <person name="Yooseph S."/>
            <person name="Lombardo M.J."/>
            <person name="Richter R.A."/>
            <person name="Valas R."/>
            <person name="Novotny M."/>
            <person name="Yee-Greenbaum J."/>
            <person name="Selengut J.D."/>
            <person name="Haft D.H."/>
            <person name="Halpern A.L."/>
            <person name="Lasken R.S."/>
            <person name="Nealson K."/>
            <person name="Friedman R."/>
            <person name="Venter J.C."/>
        </authorList>
    </citation>
    <scope>NUCLEOTIDE SEQUENCE [LARGE SCALE GENOMIC DNA]</scope>
</reference>